<protein>
    <submittedName>
        <fullName evidence="1">Uncharacterized protein</fullName>
    </submittedName>
</protein>
<proteinExistence type="predicted"/>
<dbReference type="AlphaFoldDB" id="X0WQ93"/>
<reference evidence="1" key="1">
    <citation type="journal article" date="2014" name="Front. Microbiol.">
        <title>High frequency of phylogenetically diverse reductive dehalogenase-homologous genes in deep subseafloor sedimentary metagenomes.</title>
        <authorList>
            <person name="Kawai M."/>
            <person name="Futagami T."/>
            <person name="Toyoda A."/>
            <person name="Takaki Y."/>
            <person name="Nishi S."/>
            <person name="Hori S."/>
            <person name="Arai W."/>
            <person name="Tsubouchi T."/>
            <person name="Morono Y."/>
            <person name="Uchiyama I."/>
            <person name="Ito T."/>
            <person name="Fujiyama A."/>
            <person name="Inagaki F."/>
            <person name="Takami H."/>
        </authorList>
    </citation>
    <scope>NUCLEOTIDE SEQUENCE</scope>
    <source>
        <strain evidence="1">Expedition CK06-06</strain>
    </source>
</reference>
<gene>
    <name evidence="1" type="ORF">S01H1_68567</name>
</gene>
<sequence length="91" mass="10047">MTLGARRTTLWGPTAIRGDLDPDKKTHIIAFFELVNELPQDLDILQQAFDECAALYAEKTLTEYPPIVLPHYSTAQQRLAAALGHAGEGKI</sequence>
<name>X0WQ93_9ZZZZ</name>
<evidence type="ECO:0000313" key="1">
    <source>
        <dbReference type="EMBL" id="GAG33144.1"/>
    </source>
</evidence>
<dbReference type="EMBL" id="BARS01045475">
    <property type="protein sequence ID" value="GAG33144.1"/>
    <property type="molecule type" value="Genomic_DNA"/>
</dbReference>
<feature type="non-terminal residue" evidence="1">
    <location>
        <position position="91"/>
    </location>
</feature>
<organism evidence="1">
    <name type="scientific">marine sediment metagenome</name>
    <dbReference type="NCBI Taxonomy" id="412755"/>
    <lineage>
        <taxon>unclassified sequences</taxon>
        <taxon>metagenomes</taxon>
        <taxon>ecological metagenomes</taxon>
    </lineage>
</organism>
<comment type="caution">
    <text evidence="1">The sequence shown here is derived from an EMBL/GenBank/DDBJ whole genome shotgun (WGS) entry which is preliminary data.</text>
</comment>
<accession>X0WQ93</accession>